<gene>
    <name evidence="3" type="ORF">HXX76_010134</name>
</gene>
<feature type="chain" id="PRO_5032971508" description="L-amino-acid oxidase" evidence="2">
    <location>
        <begin position="25"/>
        <end position="560"/>
    </location>
</feature>
<evidence type="ECO:0000313" key="4">
    <source>
        <dbReference type="Proteomes" id="UP000650467"/>
    </source>
</evidence>
<keyword evidence="4" id="KW-1185">Reference proteome</keyword>
<dbReference type="OrthoDB" id="567950at2759"/>
<keyword evidence="2" id="KW-0732">Signal</keyword>
<sequence length="560" mass="60985">MEKSASFFAVLALVLLASSPAVHATAMEKVGNYLLPVESGEIEGADTVVPKKCDVVVVGGGCGGIYSAYRLLSGTTLKPSVCVFEATNRVGGRIFSIRGLGKLADMTVDLGAYRYVDGRHTLVQGLVENLLKLKYVLYDPSSPTFRKIVDDKGDDLGFVTFVEKLTELSMSLGMKLFLNSPVTKVDRMPSTSSDAQYSVSVMGPGGKVMKVVTKHVIFNVPQRPLMRILQNSNLARITEWSPALDMPFPLMAAKMYLYYDDAWWVYMNRLNGTLNDPNTNNATTFNSSSLFITPPLRGRYHDGDWKCNSDNTKCHGMFMFTYASDNGGTFNRGGQGLDISPYNGVVPRFYWNYAVNPDPSKPYVVLDMASNSGKNLIMAAHQKLVDYHIGINVPIPEPYASTYPSQAVIVVWDPQVHWTGGAWHSYKNGIFGSAVSTKYTDPRNAVPVAAIKPFEGENIWVANEAFSAVQGWAEGSLIMAENVATQMGAGRPTFISPERHDCVLYPTYNYNATLCALSLNPLVQGVTRRRAAAAASSIVSETLQASASASLAGGRKLGAF</sequence>
<organism evidence="3 4">
    <name type="scientific">Chlamydomonas incerta</name>
    <dbReference type="NCBI Taxonomy" id="51695"/>
    <lineage>
        <taxon>Eukaryota</taxon>
        <taxon>Viridiplantae</taxon>
        <taxon>Chlorophyta</taxon>
        <taxon>core chlorophytes</taxon>
        <taxon>Chlorophyceae</taxon>
        <taxon>CS clade</taxon>
        <taxon>Chlamydomonadales</taxon>
        <taxon>Chlamydomonadaceae</taxon>
        <taxon>Chlamydomonas</taxon>
    </lineage>
</organism>
<dbReference type="PANTHER" id="PTHR10742:SF410">
    <property type="entry name" value="LYSINE-SPECIFIC HISTONE DEMETHYLASE 2"/>
    <property type="match status" value="1"/>
</dbReference>
<dbReference type="InterPro" id="IPR050281">
    <property type="entry name" value="Flavin_monoamine_oxidase"/>
</dbReference>
<feature type="signal peptide" evidence="2">
    <location>
        <begin position="1"/>
        <end position="24"/>
    </location>
</feature>
<dbReference type="EMBL" id="JAEHOC010000027">
    <property type="protein sequence ID" value="KAG2430616.1"/>
    <property type="molecule type" value="Genomic_DNA"/>
</dbReference>
<dbReference type="PANTHER" id="PTHR10742">
    <property type="entry name" value="FLAVIN MONOAMINE OXIDASE"/>
    <property type="match status" value="1"/>
</dbReference>
<proteinExistence type="inferred from homology"/>
<dbReference type="SUPFAM" id="SSF51905">
    <property type="entry name" value="FAD/NAD(P)-binding domain"/>
    <property type="match status" value="1"/>
</dbReference>
<evidence type="ECO:0000256" key="2">
    <source>
        <dbReference type="SAM" id="SignalP"/>
    </source>
</evidence>
<dbReference type="AlphaFoldDB" id="A0A835VZE3"/>
<evidence type="ECO:0000256" key="1">
    <source>
        <dbReference type="ARBA" id="ARBA00005995"/>
    </source>
</evidence>
<name>A0A835VZE3_CHLIN</name>
<protein>
    <recommendedName>
        <fullName evidence="5">L-amino-acid oxidase</fullName>
    </recommendedName>
</protein>
<dbReference type="Pfam" id="PF13450">
    <property type="entry name" value="NAD_binding_8"/>
    <property type="match status" value="1"/>
</dbReference>
<evidence type="ECO:0000313" key="3">
    <source>
        <dbReference type="EMBL" id="KAG2430616.1"/>
    </source>
</evidence>
<accession>A0A835VZE3</accession>
<comment type="similarity">
    <text evidence="1">Belongs to the flavin monoamine oxidase family.</text>
</comment>
<dbReference type="Gene3D" id="3.50.50.60">
    <property type="entry name" value="FAD/NAD(P)-binding domain"/>
    <property type="match status" value="1"/>
</dbReference>
<dbReference type="Proteomes" id="UP000650467">
    <property type="component" value="Unassembled WGS sequence"/>
</dbReference>
<reference evidence="3" key="1">
    <citation type="journal article" date="2020" name="bioRxiv">
        <title>Comparative genomics of Chlamydomonas.</title>
        <authorList>
            <person name="Craig R.J."/>
            <person name="Hasan A.R."/>
            <person name="Ness R.W."/>
            <person name="Keightley P.D."/>
        </authorList>
    </citation>
    <scope>NUCLEOTIDE SEQUENCE</scope>
    <source>
        <strain evidence="3">SAG 7.73</strain>
    </source>
</reference>
<dbReference type="InterPro" id="IPR036188">
    <property type="entry name" value="FAD/NAD-bd_sf"/>
</dbReference>
<dbReference type="GO" id="GO:0016491">
    <property type="term" value="F:oxidoreductase activity"/>
    <property type="evidence" value="ECO:0007669"/>
    <property type="project" value="TreeGrafter"/>
</dbReference>
<evidence type="ECO:0008006" key="5">
    <source>
        <dbReference type="Google" id="ProtNLM"/>
    </source>
</evidence>
<comment type="caution">
    <text evidence="3">The sequence shown here is derived from an EMBL/GenBank/DDBJ whole genome shotgun (WGS) entry which is preliminary data.</text>
</comment>